<evidence type="ECO:0000313" key="3">
    <source>
        <dbReference type="Proteomes" id="UP000289323"/>
    </source>
</evidence>
<sequence>MALRLFLQRVSGRGETEYTYKPLKDGEIRVLHLLPGTGRMRLEAEIESVDIASAESYFEALSYCWGSDLKPKVIYIDGAPLPITRALASLLQRLRLPTERRRLWTDAICINQDDEDEKGRQIALMARIYTVAATVNVDIGEETLDSSLALELLDRFWKKHVWSGVLAEIHGAVLPPEDFAKWVGVVLPEKPGDEGDEASSSSTAGNPARYPWMHAIVGRLLTAYRWASLAAEFYGRFSLPGLKNGLSPGELPPDDDPRWRSVSHLFTRPWFSRTWVIQEFALAREVAVICGTKRYKWQNILAGIYRFISGELPPLANSSASVRGRYAYLFMGVLRQVRVLRRTAEGRAFLARTQSSAYQWRKFQEARLVDVLHYFRISEVSIEKDRYFALLSVVDDVGTGEDDHRPRLQLNYASSTESTIIQVGRFLIQNPYGEEMLARAGLWQQQDPRIPSWIQDFRGSRKPIVMMDQTTTHMGEQAGGPGPFRVALAPELDAHSAGGACFIMLRGYRLDVVDTAPLAARFLSMESTDSGIFGAMKEYFPVALKTLIGDGSALLYAKGEPLTTALCATLISGNRLNGEKDYTPLTPGFHILSWVSVARNNEQAVLWALRRAVRHLGVDFETAKKSYLGYVTNVEYSAVSQRLQPARTRKGYFASLPSCFEPADEIWIVQGCRDPLLLRKSRLFPGSYQLVRSCYVHGFMEGEALNRPGFRFEQLLLH</sequence>
<dbReference type="AlphaFoldDB" id="A0A3S4F7K7"/>
<dbReference type="InterPro" id="IPR052895">
    <property type="entry name" value="HetReg/Transcr_Mod"/>
</dbReference>
<proteinExistence type="predicted"/>
<protein>
    <submittedName>
        <fullName evidence="2">11a990f6-7eb3-4f6a-a418-1e9c4abfe0ed</fullName>
    </submittedName>
</protein>
<accession>A0A3S4F7K7</accession>
<dbReference type="EMBL" id="OUUZ01000018">
    <property type="protein sequence ID" value="SPQ26855.1"/>
    <property type="molecule type" value="Genomic_DNA"/>
</dbReference>
<dbReference type="Pfam" id="PF06985">
    <property type="entry name" value="HET"/>
    <property type="match status" value="1"/>
</dbReference>
<dbReference type="InterPro" id="IPR010730">
    <property type="entry name" value="HET"/>
</dbReference>
<feature type="domain" description="Heterokaryon incompatibility" evidence="1">
    <location>
        <begin position="58"/>
        <end position="155"/>
    </location>
</feature>
<dbReference type="PANTHER" id="PTHR24148">
    <property type="entry name" value="ANKYRIN REPEAT DOMAIN-CONTAINING PROTEIN 39 HOMOLOG-RELATED"/>
    <property type="match status" value="1"/>
</dbReference>
<reference evidence="2 3" key="1">
    <citation type="submission" date="2018-04" db="EMBL/GenBank/DDBJ databases">
        <authorList>
            <person name="Huttner S."/>
            <person name="Dainat J."/>
        </authorList>
    </citation>
    <scope>NUCLEOTIDE SEQUENCE [LARGE SCALE GENOMIC DNA]</scope>
</reference>
<name>A0A3S4F7K7_9PEZI</name>
<dbReference type="PANTHER" id="PTHR24148:SF64">
    <property type="entry name" value="HETEROKARYON INCOMPATIBILITY DOMAIN-CONTAINING PROTEIN"/>
    <property type="match status" value="1"/>
</dbReference>
<evidence type="ECO:0000259" key="1">
    <source>
        <dbReference type="Pfam" id="PF06985"/>
    </source>
</evidence>
<dbReference type="Proteomes" id="UP000289323">
    <property type="component" value="Unassembled WGS sequence"/>
</dbReference>
<evidence type="ECO:0000313" key="2">
    <source>
        <dbReference type="EMBL" id="SPQ26855.1"/>
    </source>
</evidence>
<organism evidence="2 3">
    <name type="scientific">Thermothielavioides terrestris</name>
    <dbReference type="NCBI Taxonomy" id="2587410"/>
    <lineage>
        <taxon>Eukaryota</taxon>
        <taxon>Fungi</taxon>
        <taxon>Dikarya</taxon>
        <taxon>Ascomycota</taxon>
        <taxon>Pezizomycotina</taxon>
        <taxon>Sordariomycetes</taxon>
        <taxon>Sordariomycetidae</taxon>
        <taxon>Sordariales</taxon>
        <taxon>Chaetomiaceae</taxon>
        <taxon>Thermothielavioides</taxon>
    </lineage>
</organism>
<gene>
    <name evidence="2" type="ORF">TT172_LOCUS9274</name>
</gene>